<comment type="catalytic activity">
    <reaction evidence="6">
        <text>2 a quinone + NADH + H(+) = 2 a 1,4-benzosemiquinone + NAD(+)</text>
        <dbReference type="Rhea" id="RHEA:65952"/>
        <dbReference type="ChEBI" id="CHEBI:15378"/>
        <dbReference type="ChEBI" id="CHEBI:57540"/>
        <dbReference type="ChEBI" id="CHEBI:57945"/>
        <dbReference type="ChEBI" id="CHEBI:132124"/>
        <dbReference type="ChEBI" id="CHEBI:134225"/>
    </reaction>
</comment>
<dbReference type="EC" id="1.6.5.-" evidence="6"/>
<evidence type="ECO:0000256" key="2">
    <source>
        <dbReference type="ARBA" id="ARBA00022643"/>
    </source>
</evidence>
<dbReference type="InterPro" id="IPR029039">
    <property type="entry name" value="Flavoprotein-like_sf"/>
</dbReference>
<dbReference type="Proteomes" id="UP001467690">
    <property type="component" value="Unassembled WGS sequence"/>
</dbReference>
<comment type="similarity">
    <text evidence="6">Belongs to the azoreductase type 1 family.</text>
</comment>
<dbReference type="SUPFAM" id="SSF52218">
    <property type="entry name" value="Flavoproteins"/>
    <property type="match status" value="1"/>
</dbReference>
<accession>A0ABV1RI38</accession>
<comment type="catalytic activity">
    <reaction evidence="5">
        <text>N,N-dimethyl-1,4-phenylenediamine + anthranilate + 2 NAD(+) = 2-(4-dimethylaminophenyl)diazenylbenzoate + 2 NADH + 2 H(+)</text>
        <dbReference type="Rhea" id="RHEA:55872"/>
        <dbReference type="ChEBI" id="CHEBI:15378"/>
        <dbReference type="ChEBI" id="CHEBI:15783"/>
        <dbReference type="ChEBI" id="CHEBI:16567"/>
        <dbReference type="ChEBI" id="CHEBI:57540"/>
        <dbReference type="ChEBI" id="CHEBI:57945"/>
        <dbReference type="ChEBI" id="CHEBI:71579"/>
        <dbReference type="EC" id="1.7.1.17"/>
    </reaction>
    <physiologicalReaction direction="right-to-left" evidence="5">
        <dbReference type="Rhea" id="RHEA:55874"/>
    </physiologicalReaction>
</comment>
<feature type="binding site" evidence="6">
    <location>
        <position position="11"/>
    </location>
    <ligand>
        <name>FMN</name>
        <dbReference type="ChEBI" id="CHEBI:58210"/>
    </ligand>
</feature>
<keyword evidence="4 6" id="KW-0520">NAD</keyword>
<evidence type="ECO:0000313" key="8">
    <source>
        <dbReference type="EMBL" id="MER2492602.1"/>
    </source>
</evidence>
<keyword evidence="1 6" id="KW-0285">Flavoprotein</keyword>
<organism evidence="8 9">
    <name type="scientific">Catenovulum sediminis</name>
    <dbReference type="NCBI Taxonomy" id="1740262"/>
    <lineage>
        <taxon>Bacteria</taxon>
        <taxon>Pseudomonadati</taxon>
        <taxon>Pseudomonadota</taxon>
        <taxon>Gammaproteobacteria</taxon>
        <taxon>Alteromonadales</taxon>
        <taxon>Alteromonadaceae</taxon>
        <taxon>Catenovulum</taxon>
    </lineage>
</organism>
<comment type="subunit">
    <text evidence="6">Homodimer.</text>
</comment>
<evidence type="ECO:0000256" key="3">
    <source>
        <dbReference type="ARBA" id="ARBA00023002"/>
    </source>
</evidence>
<proteinExistence type="inferred from homology"/>
<gene>
    <name evidence="6" type="primary">azoR</name>
    <name evidence="8" type="ORF">ABS311_12020</name>
</gene>
<keyword evidence="2 6" id="KW-0288">FMN</keyword>
<dbReference type="RefSeq" id="WP_143871939.1">
    <property type="nucleotide sequence ID" value="NZ_CP041660.1"/>
</dbReference>
<protein>
    <recommendedName>
        <fullName evidence="6">FMN dependent NADH:quinone oxidoreductase</fullName>
        <ecNumber evidence="6">1.6.5.-</ecNumber>
    </recommendedName>
    <alternativeName>
        <fullName evidence="6">Azo-dye reductase</fullName>
    </alternativeName>
    <alternativeName>
        <fullName evidence="6">FMN-dependent NADH-azo compound oxidoreductase</fullName>
    </alternativeName>
    <alternativeName>
        <fullName evidence="6">FMN-dependent NADH-azoreductase</fullName>
        <ecNumber evidence="6">1.7.1.17</ecNumber>
    </alternativeName>
</protein>
<evidence type="ECO:0000256" key="6">
    <source>
        <dbReference type="HAMAP-Rule" id="MF_01216"/>
    </source>
</evidence>
<reference evidence="8 9" key="1">
    <citation type="submission" date="2024-06" db="EMBL/GenBank/DDBJ databases">
        <authorList>
            <person name="Chen R.Y."/>
        </authorList>
    </citation>
    <scope>NUCLEOTIDE SEQUENCE [LARGE SCALE GENOMIC DNA]</scope>
    <source>
        <strain evidence="8 9">D2</strain>
    </source>
</reference>
<comment type="function">
    <text evidence="6">Also exhibits azoreductase activity. Catalyzes the reductive cleavage of the azo bond in aromatic azo compounds to the corresponding amines.</text>
</comment>
<dbReference type="EC" id="1.7.1.17" evidence="6"/>
<comment type="caution">
    <text evidence="6">Lacks conserved residue(s) required for the propagation of feature annotation.</text>
</comment>
<evidence type="ECO:0000313" key="9">
    <source>
        <dbReference type="Proteomes" id="UP001467690"/>
    </source>
</evidence>
<evidence type="ECO:0000256" key="1">
    <source>
        <dbReference type="ARBA" id="ARBA00022630"/>
    </source>
</evidence>
<comment type="function">
    <text evidence="6">Quinone reductase that provides resistance to thiol-specific stress caused by electrophilic quinones.</text>
</comment>
<dbReference type="EMBL" id="JBELOE010000216">
    <property type="protein sequence ID" value="MER2492602.1"/>
    <property type="molecule type" value="Genomic_DNA"/>
</dbReference>
<dbReference type="Pfam" id="PF02525">
    <property type="entry name" value="Flavodoxin_2"/>
    <property type="match status" value="1"/>
</dbReference>
<dbReference type="PANTHER" id="PTHR43741:SF2">
    <property type="entry name" value="FMN-DEPENDENT NADH:QUINONE OXIDOREDUCTASE"/>
    <property type="match status" value="1"/>
</dbReference>
<dbReference type="HAMAP" id="MF_01216">
    <property type="entry name" value="Azoreductase_type1"/>
    <property type="match status" value="1"/>
</dbReference>
<evidence type="ECO:0000259" key="7">
    <source>
        <dbReference type="Pfam" id="PF02525"/>
    </source>
</evidence>
<keyword evidence="9" id="KW-1185">Reference proteome</keyword>
<dbReference type="Gene3D" id="3.40.50.360">
    <property type="match status" value="1"/>
</dbReference>
<dbReference type="InterPro" id="IPR050104">
    <property type="entry name" value="FMN-dep_NADH:Q_OxRdtase_AzoR1"/>
</dbReference>
<evidence type="ECO:0000256" key="5">
    <source>
        <dbReference type="ARBA" id="ARBA00048542"/>
    </source>
</evidence>
<dbReference type="InterPro" id="IPR003680">
    <property type="entry name" value="Flavodoxin_fold"/>
</dbReference>
<dbReference type="PANTHER" id="PTHR43741">
    <property type="entry name" value="FMN-DEPENDENT NADH-AZOREDUCTASE 1"/>
    <property type="match status" value="1"/>
</dbReference>
<dbReference type="InterPro" id="IPR023048">
    <property type="entry name" value="NADH:quinone_OxRdtase_FMN_depd"/>
</dbReference>
<feature type="binding site" evidence="6">
    <location>
        <begin position="141"/>
        <end position="144"/>
    </location>
    <ligand>
        <name>FMN</name>
        <dbReference type="ChEBI" id="CHEBI:58210"/>
    </ligand>
</feature>
<comment type="cofactor">
    <cofactor evidence="6">
        <name>FMN</name>
        <dbReference type="ChEBI" id="CHEBI:58210"/>
    </cofactor>
    <text evidence="6">Binds 1 FMN per subunit.</text>
</comment>
<feature type="domain" description="Flavodoxin-like fold" evidence="7">
    <location>
        <begin position="3"/>
        <end position="197"/>
    </location>
</feature>
<feature type="binding site" evidence="6">
    <location>
        <begin position="97"/>
        <end position="100"/>
    </location>
    <ligand>
        <name>FMN</name>
        <dbReference type="ChEBI" id="CHEBI:58210"/>
    </ligand>
</feature>
<sequence>MNKQVLRIDSSIFGEHGQSSQLIDHLIDRLAGKYAKLDVVTRRFSQDPVPHLDAAWIQALSTEDSQRTAEQAKKVAYSDKLIGEVKNADILVIALPMYNFNVPSMLKAWFDHIARAGVTFKYTEQGPIGLLDDKPVYLVTTRGGIHKNQPQDTEVSFVKTFLNFIGLKNISVVYAEALAMSGHKEQAFETAKSEIESLIEESE</sequence>
<evidence type="ECO:0000256" key="4">
    <source>
        <dbReference type="ARBA" id="ARBA00023027"/>
    </source>
</evidence>
<comment type="caution">
    <text evidence="8">The sequence shown here is derived from an EMBL/GenBank/DDBJ whole genome shotgun (WGS) entry which is preliminary data.</text>
</comment>
<name>A0ABV1RI38_9ALTE</name>
<keyword evidence="3 6" id="KW-0560">Oxidoreductase</keyword>